<organism evidence="2 3">
    <name type="scientific">Halopolyspora algeriensis</name>
    <dbReference type="NCBI Taxonomy" id="1500506"/>
    <lineage>
        <taxon>Bacteria</taxon>
        <taxon>Bacillati</taxon>
        <taxon>Actinomycetota</taxon>
        <taxon>Actinomycetes</taxon>
        <taxon>Actinomycetes incertae sedis</taxon>
        <taxon>Halopolyspora</taxon>
    </lineage>
</organism>
<dbReference type="EMBL" id="QPJC01000001">
    <property type="protein sequence ID" value="RCW47249.1"/>
    <property type="molecule type" value="Genomic_DNA"/>
</dbReference>
<sequence>MGGFGVWRRRVDSSADAGPVSLPADRRPDGHPANRSRSGLAFTAHVNVITATIERPVPSVLEKGVPWVRPRPLPRRHRIGEENVSALPRAWQANS</sequence>
<comment type="caution">
    <text evidence="2">The sequence shown here is derived from an EMBL/GenBank/DDBJ whole genome shotgun (WGS) entry which is preliminary data.</text>
</comment>
<name>A0A368W0P4_9ACTN</name>
<dbReference type="AlphaFoldDB" id="A0A368W0P4"/>
<dbReference type="Proteomes" id="UP000253495">
    <property type="component" value="Unassembled WGS sequence"/>
</dbReference>
<gene>
    <name evidence="2" type="ORF">DFQ14_101597</name>
</gene>
<proteinExistence type="predicted"/>
<evidence type="ECO:0000313" key="3">
    <source>
        <dbReference type="Proteomes" id="UP000253495"/>
    </source>
</evidence>
<evidence type="ECO:0000313" key="2">
    <source>
        <dbReference type="EMBL" id="RCW47249.1"/>
    </source>
</evidence>
<keyword evidence="3" id="KW-1185">Reference proteome</keyword>
<reference evidence="2 3" key="1">
    <citation type="submission" date="2018-07" db="EMBL/GenBank/DDBJ databases">
        <title>Genomic Encyclopedia of Type Strains, Phase III (KMG-III): the genomes of soil and plant-associated and newly described type strains.</title>
        <authorList>
            <person name="Whitman W."/>
        </authorList>
    </citation>
    <scope>NUCLEOTIDE SEQUENCE [LARGE SCALE GENOMIC DNA]</scope>
    <source>
        <strain evidence="2 3">CECT 8575</strain>
    </source>
</reference>
<accession>A0A368W0P4</accession>
<feature type="region of interest" description="Disordered" evidence="1">
    <location>
        <begin position="1"/>
        <end position="38"/>
    </location>
</feature>
<evidence type="ECO:0000256" key="1">
    <source>
        <dbReference type="SAM" id="MobiDB-lite"/>
    </source>
</evidence>
<protein>
    <submittedName>
        <fullName evidence="2">Uncharacterized protein</fullName>
    </submittedName>
</protein>